<dbReference type="GO" id="GO:0004135">
    <property type="term" value="F:amylo-alpha-1,6-glucosidase activity"/>
    <property type="evidence" value="ECO:0007669"/>
    <property type="project" value="InterPro"/>
</dbReference>
<protein>
    <submittedName>
        <fullName evidence="5">Glycogen debranching protein GlgX</fullName>
    </submittedName>
</protein>
<dbReference type="SUPFAM" id="SSF51445">
    <property type="entry name" value="(Trans)glycosidases"/>
    <property type="match status" value="1"/>
</dbReference>
<dbReference type="Gene3D" id="3.20.20.80">
    <property type="entry name" value="Glycosidases"/>
    <property type="match status" value="1"/>
</dbReference>
<dbReference type="InterPro" id="IPR013783">
    <property type="entry name" value="Ig-like_fold"/>
</dbReference>
<evidence type="ECO:0000256" key="1">
    <source>
        <dbReference type="ARBA" id="ARBA00008061"/>
    </source>
</evidence>
<comment type="similarity">
    <text evidence="1">Belongs to the glycosyl hydrolase 13 family.</text>
</comment>
<dbReference type="InterPro" id="IPR004193">
    <property type="entry name" value="Glyco_hydro_13_N"/>
</dbReference>
<keyword evidence="2" id="KW-0378">Hydrolase</keyword>
<dbReference type="SUPFAM" id="SSF81296">
    <property type="entry name" value="E set domains"/>
    <property type="match status" value="1"/>
</dbReference>
<name>A0A968G9T6_9SPIO</name>
<keyword evidence="6" id="KW-1185">Reference proteome</keyword>
<gene>
    <name evidence="5" type="primary">glgX</name>
    <name evidence="5" type="ORF">HCT14_06875</name>
</gene>
<dbReference type="InterPro" id="IPR044505">
    <property type="entry name" value="GlgX_Isoamylase_N_E_set"/>
</dbReference>
<dbReference type="Proteomes" id="UP000711995">
    <property type="component" value="Unassembled WGS sequence"/>
</dbReference>
<dbReference type="Pfam" id="PF00128">
    <property type="entry name" value="Alpha-amylase"/>
    <property type="match status" value="2"/>
</dbReference>
<dbReference type="CDD" id="cd02856">
    <property type="entry name" value="E_set_GDE_Isoamylase_N"/>
    <property type="match status" value="1"/>
</dbReference>
<dbReference type="Gene3D" id="2.60.40.1180">
    <property type="entry name" value="Golgi alpha-mannosidase II"/>
    <property type="match status" value="1"/>
</dbReference>
<keyword evidence="3" id="KW-0326">Glycosidase</keyword>
<proteinExistence type="inferred from homology"/>
<dbReference type="PANTHER" id="PTHR43002">
    <property type="entry name" value="GLYCOGEN DEBRANCHING ENZYME"/>
    <property type="match status" value="1"/>
</dbReference>
<dbReference type="InterPro" id="IPR017853">
    <property type="entry name" value="GH"/>
</dbReference>
<evidence type="ECO:0000313" key="5">
    <source>
        <dbReference type="EMBL" id="NIZ41225.1"/>
    </source>
</evidence>
<dbReference type="InterPro" id="IPR011837">
    <property type="entry name" value="Glycogen_debranch_GlgX"/>
</dbReference>
<dbReference type="Pfam" id="PF02922">
    <property type="entry name" value="CBM_48"/>
    <property type="match status" value="1"/>
</dbReference>
<evidence type="ECO:0000256" key="2">
    <source>
        <dbReference type="ARBA" id="ARBA00022801"/>
    </source>
</evidence>
<dbReference type="SUPFAM" id="SSF51011">
    <property type="entry name" value="Glycosyl hydrolase domain"/>
    <property type="match status" value="1"/>
</dbReference>
<dbReference type="SMART" id="SM00642">
    <property type="entry name" value="Aamy"/>
    <property type="match status" value="1"/>
</dbReference>
<dbReference type="InterPro" id="IPR013780">
    <property type="entry name" value="Glyco_hydro_b"/>
</dbReference>
<accession>A0A968G9T6</accession>
<evidence type="ECO:0000313" key="6">
    <source>
        <dbReference type="Proteomes" id="UP000711995"/>
    </source>
</evidence>
<dbReference type="RefSeq" id="WP_167700793.1">
    <property type="nucleotide sequence ID" value="NZ_CP118174.1"/>
</dbReference>
<dbReference type="InterPro" id="IPR006047">
    <property type="entry name" value="GH13_cat_dom"/>
</dbReference>
<evidence type="ECO:0000259" key="4">
    <source>
        <dbReference type="SMART" id="SM00642"/>
    </source>
</evidence>
<dbReference type="GO" id="GO:0005980">
    <property type="term" value="P:glycogen catabolic process"/>
    <property type="evidence" value="ECO:0007669"/>
    <property type="project" value="InterPro"/>
</dbReference>
<dbReference type="CDD" id="cd11326">
    <property type="entry name" value="AmyAc_Glg_debranch"/>
    <property type="match status" value="1"/>
</dbReference>
<feature type="domain" description="Glycosyl hydrolase family 13 catalytic" evidence="4">
    <location>
        <begin position="125"/>
        <end position="560"/>
    </location>
</feature>
<evidence type="ECO:0000256" key="3">
    <source>
        <dbReference type="ARBA" id="ARBA00023295"/>
    </source>
</evidence>
<dbReference type="EMBL" id="JAATLJ010000001">
    <property type="protein sequence ID" value="NIZ41225.1"/>
    <property type="molecule type" value="Genomic_DNA"/>
</dbReference>
<dbReference type="AlphaFoldDB" id="A0A968G9T6"/>
<dbReference type="NCBIfam" id="TIGR02100">
    <property type="entry name" value="glgX_debranch"/>
    <property type="match status" value="1"/>
</dbReference>
<organism evidence="5 6">
    <name type="scientific">Entomospira entomophila</name>
    <dbReference type="NCBI Taxonomy" id="2719988"/>
    <lineage>
        <taxon>Bacteria</taxon>
        <taxon>Pseudomonadati</taxon>
        <taxon>Spirochaetota</taxon>
        <taxon>Spirochaetia</taxon>
        <taxon>Spirochaetales</taxon>
        <taxon>Spirochaetaceae</taxon>
        <taxon>Entomospira</taxon>
    </lineage>
</organism>
<dbReference type="InterPro" id="IPR014756">
    <property type="entry name" value="Ig_E-set"/>
</dbReference>
<comment type="caution">
    <text evidence="5">The sequence shown here is derived from an EMBL/GenBank/DDBJ whole genome shotgun (WGS) entry which is preliminary data.</text>
</comment>
<dbReference type="Gene3D" id="2.60.40.10">
    <property type="entry name" value="Immunoglobulins"/>
    <property type="match status" value="1"/>
</dbReference>
<reference evidence="5 6" key="1">
    <citation type="submission" date="2020-03" db="EMBL/GenBank/DDBJ databases">
        <title>Spirochaetal bacteria isolated from arthropods constitute a novel genus Entomospira genus novum within the order Spirochaetales.</title>
        <authorList>
            <person name="Grana-Miraglia L."/>
            <person name="Sikutova S."/>
            <person name="Fingerle V."/>
            <person name="Sing A."/>
            <person name="Castillo-Ramirez S."/>
            <person name="Margos G."/>
            <person name="Rudolf I."/>
        </authorList>
    </citation>
    <scope>NUCLEOTIDE SEQUENCE [LARGE SCALE GENOMIC DNA]</scope>
    <source>
        <strain evidence="5 6">BR193</strain>
    </source>
</reference>
<sequence>MQREIGIGSPLQLGSTVTAKGVNFAIYSHHATQVTLAIFADIHDDEPVERYALDPIMNRTGDVWHIMLMGLSAGALYGYYIDGEHEPQLGYRYDGSLLLLDPYARAITGEFEWDLFSKQQRPKSIVYIDNFDWQGDRPLNYPLKDTVIYETHLKGISHTSGKPYAGTYLGMIEMIPYLKELGITSVELLPVMEFDDMEYAKNGTKEHPLRNYWGYSTMAFFTPKARYAEDSHRGNQVIEFKTMVRELHKAGLEVILDVVYNHTNEGNECGPVISFKGIDNSIYYLLYEDKRYYWNYSGTGNTLHCYAEVVKNLIIDSLRYWVSEMHVDGFRFDLATILSRDSQGNIIQNSPLLQSIMEDPILKKTKMIAEPWDAAGGYQVGEFPGIHFAEWNDRYRDEVRRYWRNEYDTAASFATRVAGSDDLYGNSGKKPYHSINYVTAHDGFTLRDLVSYSHKNNFANGQNNIDGSDNNLSWNSGIEGETDDPDILRFRKQRMKNFLVTLMLSHGTPMLLGGDEFGRTQKGNNNTYCQDNELSWYDWNLVESERGDLLRFTKELIAFRRRHRVFGRREFFKGYVPAGGTKADIIWFGCDGHSYKWHEADNALGVCFSGEKEATGMDEEGKDMMILFNPTEEMKTFYFPLINNHMHWRLKIDTALASPRDIFPLGKYENLVDPYSYSMQPHSVAVLVCVRAS</sequence>